<dbReference type="GeneID" id="108897009"/>
<dbReference type="Proteomes" id="UP000694890">
    <property type="component" value="Unplaced"/>
</dbReference>
<evidence type="ECO:0000256" key="1">
    <source>
        <dbReference type="SAM" id="MobiDB-lite"/>
    </source>
</evidence>
<name>A0AAJ8DM99_LATCA</name>
<feature type="compositionally biased region" description="Polar residues" evidence="1">
    <location>
        <begin position="255"/>
        <end position="275"/>
    </location>
</feature>
<organism evidence="2 3">
    <name type="scientific">Lates calcarifer</name>
    <name type="common">Barramundi</name>
    <name type="synonym">Holocentrus calcarifer</name>
    <dbReference type="NCBI Taxonomy" id="8187"/>
    <lineage>
        <taxon>Eukaryota</taxon>
        <taxon>Metazoa</taxon>
        <taxon>Chordata</taxon>
        <taxon>Craniata</taxon>
        <taxon>Vertebrata</taxon>
        <taxon>Euteleostomi</taxon>
        <taxon>Actinopterygii</taxon>
        <taxon>Neopterygii</taxon>
        <taxon>Teleostei</taxon>
        <taxon>Neoteleostei</taxon>
        <taxon>Acanthomorphata</taxon>
        <taxon>Carangaria</taxon>
        <taxon>Carangaria incertae sedis</taxon>
        <taxon>Centropomidae</taxon>
        <taxon>Lates</taxon>
    </lineage>
</organism>
<accession>A0AAJ8DM99</accession>
<protein>
    <submittedName>
        <fullName evidence="3">KICSTOR complex protein SZT2-like</fullName>
    </submittedName>
</protein>
<dbReference type="AlphaFoldDB" id="A0AAJ8DM99"/>
<feature type="region of interest" description="Disordered" evidence="1">
    <location>
        <begin position="248"/>
        <end position="340"/>
    </location>
</feature>
<gene>
    <name evidence="3" type="primary">LOC108897009</name>
</gene>
<evidence type="ECO:0000313" key="3">
    <source>
        <dbReference type="RefSeq" id="XP_050924297.1"/>
    </source>
</evidence>
<dbReference type="PANTHER" id="PTHR14918">
    <property type="entry name" value="KICSTOR COMPLEX PROTEIN SZT2"/>
    <property type="match status" value="1"/>
</dbReference>
<feature type="compositionally biased region" description="Low complexity" evidence="1">
    <location>
        <begin position="276"/>
        <end position="294"/>
    </location>
</feature>
<dbReference type="KEGG" id="lcf:108897009"/>
<dbReference type="InterPro" id="IPR033228">
    <property type="entry name" value="SZT2"/>
</dbReference>
<sequence length="340" mass="37573">MAQSLLSKAVEDGQRRFIQPSGSPATEVMTFSLPQYCLPWLSAVAHYLRQNLLIFLHVPKYTDSNTAHHFKHYFHLSSDLADGNIYLYNKPGGQGTGGKGNHIPPAQGSVFTCLYRLHRPLIHRCPWSSPSGSNSGLCLPAEVRARHHPLHPDHFDQLTTVVKVDSITVSSGTEPQLYVRFDIWEQGNVSPLQLSDKLQGALRHALCDVVMEMRVLPNPLCLGVPCPATKAQKEEAKGLLNPLPEVKEVKDSPRQRSGSRVFKTSPSPITLTQALGSTPMTGTSTPESTTPTGKSTRRSFWDILSKPDSSELGSPKTTDDIVQEKGEEVEQHDEDTRQRP</sequence>
<feature type="compositionally biased region" description="Basic and acidic residues" evidence="1">
    <location>
        <begin position="317"/>
        <end position="340"/>
    </location>
</feature>
<proteinExistence type="predicted"/>
<dbReference type="PANTHER" id="PTHR14918:SF3">
    <property type="entry name" value="KICSTOR COMPLEX PROTEIN SZT2"/>
    <property type="match status" value="1"/>
</dbReference>
<dbReference type="RefSeq" id="XP_050924297.1">
    <property type="nucleotide sequence ID" value="XM_051068340.1"/>
</dbReference>
<reference evidence="3" key="1">
    <citation type="submission" date="2025-08" db="UniProtKB">
        <authorList>
            <consortium name="RefSeq"/>
        </authorList>
    </citation>
    <scope>IDENTIFICATION</scope>
    <source>
        <tissue evidence="3">Brain</tissue>
    </source>
</reference>
<dbReference type="GO" id="GO:0005777">
    <property type="term" value="C:peroxisome"/>
    <property type="evidence" value="ECO:0007669"/>
    <property type="project" value="InterPro"/>
</dbReference>
<evidence type="ECO:0000313" key="2">
    <source>
        <dbReference type="Proteomes" id="UP000694890"/>
    </source>
</evidence>